<sequence length="720" mass="77952">MMKIHCHPELGDCSPDSGGSWIRPGKAARTTDTVQTRDGSQAMSATLNTPLTSRNYTAAHTALGYLTQRVRDEVDNENCVSSSVSIDILSNHDANLDSTRPRTETAITAHLFEVPPHPTSFLGSPAPSDSKKETIAEIRDTEDTPTLSPPASPQTNKLNALWPLLCSSEQSTSQFDANGKELHPLPSPIPAVVDLPPAIHLDAETSTSECSTPPMVDGVTNPNNIWNGDVKLLQQHTTSSSTVDNDIPTTSLTADDQFPFVQTGHADLGDVIEDSQAPMQDECDIQKEEQMNACIQEPETLTTPSIAESESRPRLVGNDNDDKRLEKTSGFPFIDEILDPMMSKVQDSSAGQLNKNPPIADPGGMNLGVPASSTTLPESPALKVTNHLTSFDRTSRLNSQSKSDTPALSAATTPSALTAFRSGRKITGSDIEADSAQGGLDYISIDCQAGCEITTSNIAADSGQGGTQTMQDGASCSNTTDGVSPTLRKTENRDCRSAAFGRVSQTITTSNDYEQGSALASKDALDRRGVTPVILKTNVPTTFIPTPKVTLVGQSEQDDLSVLSVTSGSSTLVASPQTADDIRFPILPPLPRSYADFGDVLHLLSPDKGDIRAEKTPVSTKPLEPRCAHTEIVISPTRTLFPSVSQDFEMTEQVIMPQNDITRARAASLRFHNKRLEDECDEWRQKHDELERKHRELENKRKDLEKNLANLGVEWLLPRR</sequence>
<proteinExistence type="predicted"/>
<dbReference type="Proteomes" id="UP000054166">
    <property type="component" value="Unassembled WGS sequence"/>
</dbReference>
<dbReference type="EMBL" id="KN833010">
    <property type="protein sequence ID" value="KIM79350.1"/>
    <property type="molecule type" value="Genomic_DNA"/>
</dbReference>
<feature type="region of interest" description="Disordered" evidence="2">
    <location>
        <begin position="462"/>
        <end position="489"/>
    </location>
</feature>
<dbReference type="HOGENOM" id="CLU_384067_0_0_1"/>
<evidence type="ECO:0000313" key="4">
    <source>
        <dbReference type="Proteomes" id="UP000054166"/>
    </source>
</evidence>
<evidence type="ECO:0000256" key="1">
    <source>
        <dbReference type="SAM" id="Coils"/>
    </source>
</evidence>
<reference evidence="4" key="2">
    <citation type="submission" date="2015-01" db="EMBL/GenBank/DDBJ databases">
        <title>Evolutionary Origins and Diversification of the Mycorrhizal Mutualists.</title>
        <authorList>
            <consortium name="DOE Joint Genome Institute"/>
            <consortium name="Mycorrhizal Genomics Consortium"/>
            <person name="Kohler A."/>
            <person name="Kuo A."/>
            <person name="Nagy L.G."/>
            <person name="Floudas D."/>
            <person name="Copeland A."/>
            <person name="Barry K.W."/>
            <person name="Cichocki N."/>
            <person name="Veneault-Fourrey C."/>
            <person name="LaButti K."/>
            <person name="Lindquist E.A."/>
            <person name="Lipzen A."/>
            <person name="Lundell T."/>
            <person name="Morin E."/>
            <person name="Murat C."/>
            <person name="Riley R."/>
            <person name="Ohm R."/>
            <person name="Sun H."/>
            <person name="Tunlid A."/>
            <person name="Henrissat B."/>
            <person name="Grigoriev I.V."/>
            <person name="Hibbett D.S."/>
            <person name="Martin F."/>
        </authorList>
    </citation>
    <scope>NUCLEOTIDE SEQUENCE [LARGE SCALE GENOMIC DNA]</scope>
    <source>
        <strain evidence="4">F 1598</strain>
    </source>
</reference>
<keyword evidence="1" id="KW-0175">Coiled coil</keyword>
<feature type="compositionally biased region" description="Polar residues" evidence="2">
    <location>
        <begin position="467"/>
        <end position="483"/>
    </location>
</feature>
<organism evidence="3 4">
    <name type="scientific">Piloderma croceum (strain F 1598)</name>
    <dbReference type="NCBI Taxonomy" id="765440"/>
    <lineage>
        <taxon>Eukaryota</taxon>
        <taxon>Fungi</taxon>
        <taxon>Dikarya</taxon>
        <taxon>Basidiomycota</taxon>
        <taxon>Agaricomycotina</taxon>
        <taxon>Agaricomycetes</taxon>
        <taxon>Agaricomycetidae</taxon>
        <taxon>Atheliales</taxon>
        <taxon>Atheliaceae</taxon>
        <taxon>Piloderma</taxon>
    </lineage>
</organism>
<keyword evidence="4" id="KW-1185">Reference proteome</keyword>
<name>A0A0C3F3J5_PILCF</name>
<protein>
    <submittedName>
        <fullName evidence="3">Uncharacterized protein</fullName>
    </submittedName>
</protein>
<evidence type="ECO:0000313" key="3">
    <source>
        <dbReference type="EMBL" id="KIM79350.1"/>
    </source>
</evidence>
<dbReference type="AlphaFoldDB" id="A0A0C3F3J5"/>
<feature type="region of interest" description="Disordered" evidence="2">
    <location>
        <begin position="301"/>
        <end position="323"/>
    </location>
</feature>
<feature type="coiled-coil region" evidence="1">
    <location>
        <begin position="666"/>
        <end position="714"/>
    </location>
</feature>
<dbReference type="InParanoid" id="A0A0C3F3J5"/>
<reference evidence="3 4" key="1">
    <citation type="submission" date="2014-04" db="EMBL/GenBank/DDBJ databases">
        <authorList>
            <consortium name="DOE Joint Genome Institute"/>
            <person name="Kuo A."/>
            <person name="Tarkka M."/>
            <person name="Buscot F."/>
            <person name="Kohler A."/>
            <person name="Nagy L.G."/>
            <person name="Floudas D."/>
            <person name="Copeland A."/>
            <person name="Barry K.W."/>
            <person name="Cichocki N."/>
            <person name="Veneault-Fourrey C."/>
            <person name="LaButti K."/>
            <person name="Lindquist E.A."/>
            <person name="Lipzen A."/>
            <person name="Lundell T."/>
            <person name="Morin E."/>
            <person name="Murat C."/>
            <person name="Sun H."/>
            <person name="Tunlid A."/>
            <person name="Henrissat B."/>
            <person name="Grigoriev I.V."/>
            <person name="Hibbett D.S."/>
            <person name="Martin F."/>
            <person name="Nordberg H.P."/>
            <person name="Cantor M.N."/>
            <person name="Hua S.X."/>
        </authorList>
    </citation>
    <scope>NUCLEOTIDE SEQUENCE [LARGE SCALE GENOMIC DNA]</scope>
    <source>
        <strain evidence="3 4">F 1598</strain>
    </source>
</reference>
<gene>
    <name evidence="3" type="ORF">PILCRDRAFT_565027</name>
</gene>
<accession>A0A0C3F3J5</accession>
<evidence type="ECO:0000256" key="2">
    <source>
        <dbReference type="SAM" id="MobiDB-lite"/>
    </source>
</evidence>